<feature type="region of interest" description="Disordered" evidence="1">
    <location>
        <begin position="190"/>
        <end position="223"/>
    </location>
</feature>
<dbReference type="OrthoDB" id="312618at2"/>
<feature type="transmembrane region" description="Helical" evidence="2">
    <location>
        <begin position="41"/>
        <end position="61"/>
    </location>
</feature>
<keyword evidence="5" id="KW-1185">Reference proteome</keyword>
<keyword evidence="2" id="KW-0812">Transmembrane</keyword>
<accession>A0A2M9ZKS4</accession>
<name>A0A2M9ZKS4_9LEPT</name>
<dbReference type="EMBL" id="NPDZ01000008">
    <property type="protein sequence ID" value="PJZ72672.1"/>
    <property type="molecule type" value="Genomic_DNA"/>
</dbReference>
<organism evidence="4 6">
    <name type="scientific">Leptospira perolatii</name>
    <dbReference type="NCBI Taxonomy" id="2023191"/>
    <lineage>
        <taxon>Bacteria</taxon>
        <taxon>Pseudomonadati</taxon>
        <taxon>Spirochaetota</taxon>
        <taxon>Spirochaetia</taxon>
        <taxon>Leptospirales</taxon>
        <taxon>Leptospiraceae</taxon>
        <taxon>Leptospira</taxon>
    </lineage>
</organism>
<protein>
    <recommendedName>
        <fullName evidence="7">DUF3352 domain-containing protein</fullName>
    </recommendedName>
</protein>
<dbReference type="AlphaFoldDB" id="A0A2M9ZKS4"/>
<dbReference type="Proteomes" id="UP000231962">
    <property type="component" value="Unassembled WGS sequence"/>
</dbReference>
<evidence type="ECO:0000313" key="4">
    <source>
        <dbReference type="EMBL" id="PJZ72672.1"/>
    </source>
</evidence>
<dbReference type="EMBL" id="NPDY01000006">
    <property type="protein sequence ID" value="PJZ69920.1"/>
    <property type="molecule type" value="Genomic_DNA"/>
</dbReference>
<gene>
    <name evidence="3" type="ORF">CH360_08410</name>
    <name evidence="4" type="ORF">CH373_13275</name>
</gene>
<evidence type="ECO:0000256" key="1">
    <source>
        <dbReference type="SAM" id="MobiDB-lite"/>
    </source>
</evidence>
<evidence type="ECO:0000313" key="3">
    <source>
        <dbReference type="EMBL" id="PJZ69920.1"/>
    </source>
</evidence>
<evidence type="ECO:0000256" key="2">
    <source>
        <dbReference type="SAM" id="Phobius"/>
    </source>
</evidence>
<comment type="caution">
    <text evidence="4">The sequence shown here is derived from an EMBL/GenBank/DDBJ whole genome shotgun (WGS) entry which is preliminary data.</text>
</comment>
<evidence type="ECO:0008006" key="7">
    <source>
        <dbReference type="Google" id="ProtNLM"/>
    </source>
</evidence>
<proteinExistence type="predicted"/>
<sequence length="609" mass="67639">MKTFFMNISDRLKTFFESINSKYLILDKIQVFKNRMLQDPWVGVPIGLGSVFLIITFYLLFSSRYSIDSSIKDPAFLIPKEARYLVEIYRPEEFIDDVSKTSIGKSLAESGTFRKLLTLPELRKVSSVLYLLESKTGFLADPSKLAFLFDGPVALALVKKENWILIGKAATTSKLGVNLLTGFRGEKIKVPDILPPTRPTKKQETSEGTDSSEPENGSESVKTHSADDFTDQFVASSEKFGNLNVLKYEFGASSIYVCILGDFLILTDSDDLLDESLSLGNSKNNSSIASQSGFSPILSASMKPENKVLLYAGRDSIFFPILVSTFDSGSGALLLGWSEDALLRGNLYKIGSNPDSEGKKEESSPKVAKVIPRDASIVFYSEKINFSKLAQSSTSYPKDWEGFQKALGSFWKSSGISSQEASAPGLSVIFHGLDFYQNMIYPRFGFVISDPNFGEQLLQGIFKVGNPKQEQYQNLSLTTYPLKKGGYYLPSALKVKEFTLISSDRKSMEEVSSATNGNRPTQADIYSLEAGLDLANLPHHLSLWIPGILQDLRSFYLYGSVGSSEYSSKTIDSDIQPLLNIFQKYDRLILSFGSTGKEHDWGKLRVIER</sequence>
<feature type="compositionally biased region" description="Polar residues" evidence="1">
    <location>
        <begin position="206"/>
        <end position="220"/>
    </location>
</feature>
<reference evidence="5 6" key="1">
    <citation type="submission" date="2017-07" db="EMBL/GenBank/DDBJ databases">
        <title>Leptospira spp. isolated from tropical soils.</title>
        <authorList>
            <person name="Thibeaux R."/>
            <person name="Iraola G."/>
            <person name="Ferres I."/>
            <person name="Bierque E."/>
            <person name="Girault D."/>
            <person name="Soupe-Gilbert M.-E."/>
            <person name="Picardeau M."/>
            <person name="Goarant C."/>
        </authorList>
    </citation>
    <scope>NUCLEOTIDE SEQUENCE [LARGE SCALE GENOMIC DNA]</scope>
    <source>
        <strain evidence="4 6">FH1-B-B1</strain>
        <strain evidence="3 5">FH1-B-C1</strain>
    </source>
</reference>
<evidence type="ECO:0000313" key="5">
    <source>
        <dbReference type="Proteomes" id="UP000231962"/>
    </source>
</evidence>
<dbReference type="RefSeq" id="WP_100713588.1">
    <property type="nucleotide sequence ID" value="NZ_NPDY01000006.1"/>
</dbReference>
<dbReference type="Proteomes" id="UP000231990">
    <property type="component" value="Unassembled WGS sequence"/>
</dbReference>
<keyword evidence="2" id="KW-0472">Membrane</keyword>
<evidence type="ECO:0000313" key="6">
    <source>
        <dbReference type="Proteomes" id="UP000231990"/>
    </source>
</evidence>
<keyword evidence="2" id="KW-1133">Transmembrane helix</keyword>